<dbReference type="Gene3D" id="3.40.50.1820">
    <property type="entry name" value="alpha/beta hydrolase"/>
    <property type="match status" value="1"/>
</dbReference>
<comment type="caution">
    <text evidence="1">The sequence shown here is derived from an EMBL/GenBank/DDBJ whole genome shotgun (WGS) entry which is preliminary data.</text>
</comment>
<dbReference type="InterPro" id="IPR005152">
    <property type="entry name" value="Lipase_secreted"/>
</dbReference>
<name>A0A231H3B7_9NOCA</name>
<dbReference type="Proteomes" id="UP000215506">
    <property type="component" value="Unassembled WGS sequence"/>
</dbReference>
<dbReference type="PANTHER" id="PTHR34853:SF1">
    <property type="entry name" value="LIPASE 5"/>
    <property type="match status" value="1"/>
</dbReference>
<sequence>MNDTGTDFYTPPTLHDSIEPGRILRIRPTDTPALIGAGAAWQLLYTSTDTHGELTTASGIVIAPDTDPELGPGPILLYCPAFHGLGGACAPSRLLAIGAEPDTAPITAALERGWMVAVPDGENLGVTGQGPHTFLAARAAAHHTLDLTRAAAAIPDLNAQGSPVVAWGYADGARAVTVAAQLHRSYAPEVDLRGIAAGATITVPGALAASLNTSPFSALMLAGLIGLSRAYHHLPLRYVLSADGRQVIAEAETRSAPMLLAQYRRPIEHWCDRGQPWTDPMWHYVLARETIPVDQLPGVPVHLYHGARDALVPIGQSTRLLSAYREGGVEVSWRNYDRGHLDTARDAITETVARLADYLSRPSEG</sequence>
<evidence type="ECO:0000313" key="2">
    <source>
        <dbReference type="Proteomes" id="UP000215506"/>
    </source>
</evidence>
<dbReference type="PANTHER" id="PTHR34853">
    <property type="match status" value="1"/>
</dbReference>
<dbReference type="InterPro" id="IPR029058">
    <property type="entry name" value="AB_hydrolase_fold"/>
</dbReference>
<dbReference type="Pfam" id="PF03583">
    <property type="entry name" value="LIP"/>
    <property type="match status" value="1"/>
</dbReference>
<organism evidence="1 2">
    <name type="scientific">Nocardia cerradoensis</name>
    <dbReference type="NCBI Taxonomy" id="85688"/>
    <lineage>
        <taxon>Bacteria</taxon>
        <taxon>Bacillati</taxon>
        <taxon>Actinomycetota</taxon>
        <taxon>Actinomycetes</taxon>
        <taxon>Mycobacteriales</taxon>
        <taxon>Nocardiaceae</taxon>
        <taxon>Nocardia</taxon>
    </lineage>
</organism>
<evidence type="ECO:0000313" key="1">
    <source>
        <dbReference type="EMBL" id="OXR43355.1"/>
    </source>
</evidence>
<dbReference type="PIRSF" id="PIRSF029171">
    <property type="entry name" value="Esterase_LipA"/>
    <property type="match status" value="1"/>
</dbReference>
<dbReference type="AlphaFoldDB" id="A0A231H3B7"/>
<gene>
    <name evidence="1" type="ORF">B7C42_04778</name>
</gene>
<dbReference type="GO" id="GO:0004806">
    <property type="term" value="F:triacylglycerol lipase activity"/>
    <property type="evidence" value="ECO:0007669"/>
    <property type="project" value="InterPro"/>
</dbReference>
<keyword evidence="2" id="KW-1185">Reference proteome</keyword>
<protein>
    <submittedName>
        <fullName evidence="1">Putative inactive lipase</fullName>
    </submittedName>
</protein>
<dbReference type="Gene3D" id="1.10.260.130">
    <property type="match status" value="1"/>
</dbReference>
<dbReference type="EMBL" id="NGAF01000010">
    <property type="protein sequence ID" value="OXR43355.1"/>
    <property type="molecule type" value="Genomic_DNA"/>
</dbReference>
<reference evidence="1 2" key="1">
    <citation type="submission" date="2017-07" db="EMBL/GenBank/DDBJ databases">
        <title>First draft Genome Sequence of Nocardia cerradoensis isolated from human infection.</title>
        <authorList>
            <person name="Carrasco G."/>
        </authorList>
    </citation>
    <scope>NUCLEOTIDE SEQUENCE [LARGE SCALE GENOMIC DNA]</scope>
    <source>
        <strain evidence="1 2">CNM20130759</strain>
    </source>
</reference>
<dbReference type="GO" id="GO:0016042">
    <property type="term" value="P:lipid catabolic process"/>
    <property type="evidence" value="ECO:0007669"/>
    <property type="project" value="InterPro"/>
</dbReference>
<dbReference type="RefSeq" id="WP_094026585.1">
    <property type="nucleotide sequence ID" value="NZ_NGAF01000010.1"/>
</dbReference>
<dbReference type="SUPFAM" id="SSF53474">
    <property type="entry name" value="alpha/beta-Hydrolases"/>
    <property type="match status" value="1"/>
</dbReference>
<proteinExistence type="predicted"/>
<accession>A0A231H3B7</accession>